<accession>A0A830H7T8</accession>
<gene>
    <name evidence="2" type="ORF">PPROV_000181000</name>
</gene>
<name>A0A830H7T8_9CHLO</name>
<comment type="caution">
    <text evidence="2">The sequence shown here is derived from an EMBL/GenBank/DDBJ whole genome shotgun (WGS) entry which is preliminary data.</text>
</comment>
<dbReference type="AlphaFoldDB" id="A0A830H7T8"/>
<feature type="region of interest" description="Disordered" evidence="1">
    <location>
        <begin position="1"/>
        <end position="31"/>
    </location>
</feature>
<evidence type="ECO:0000256" key="1">
    <source>
        <dbReference type="SAM" id="MobiDB-lite"/>
    </source>
</evidence>
<dbReference type="EMBL" id="BNJQ01000004">
    <property type="protein sequence ID" value="GHP03055.1"/>
    <property type="molecule type" value="Genomic_DNA"/>
</dbReference>
<feature type="compositionally biased region" description="Pro residues" evidence="1">
    <location>
        <begin position="19"/>
        <end position="30"/>
    </location>
</feature>
<evidence type="ECO:0000313" key="2">
    <source>
        <dbReference type="EMBL" id="GHP03055.1"/>
    </source>
</evidence>
<sequence>MTDVHAQQQDTGIGTPIDVVPPSPPPPPVSPQLNVEEICADGVAPYGGIYPFWGTDLRRVADRNLAVAFKQCAGCPPPHNFFPAITGCPRGFVVGYDGLPHPTRRRRSWVRVHGRNVL</sequence>
<reference evidence="2" key="1">
    <citation type="submission" date="2020-10" db="EMBL/GenBank/DDBJ databases">
        <title>Unveiling of a novel bifunctional photoreceptor, Dualchrome1, isolated from a cosmopolitan green alga.</title>
        <authorList>
            <person name="Suzuki S."/>
            <person name="Kawachi M."/>
        </authorList>
    </citation>
    <scope>NUCLEOTIDE SEQUENCE</scope>
    <source>
        <strain evidence="2">NIES 2893</strain>
    </source>
</reference>
<dbReference type="Proteomes" id="UP000660262">
    <property type="component" value="Unassembled WGS sequence"/>
</dbReference>
<proteinExistence type="predicted"/>
<protein>
    <submittedName>
        <fullName evidence="2">Uncharacterized protein</fullName>
    </submittedName>
</protein>
<keyword evidence="3" id="KW-1185">Reference proteome</keyword>
<evidence type="ECO:0000313" key="3">
    <source>
        <dbReference type="Proteomes" id="UP000660262"/>
    </source>
</evidence>
<organism evidence="2 3">
    <name type="scientific">Pycnococcus provasolii</name>
    <dbReference type="NCBI Taxonomy" id="41880"/>
    <lineage>
        <taxon>Eukaryota</taxon>
        <taxon>Viridiplantae</taxon>
        <taxon>Chlorophyta</taxon>
        <taxon>Pseudoscourfieldiophyceae</taxon>
        <taxon>Pseudoscourfieldiales</taxon>
        <taxon>Pycnococcaceae</taxon>
        <taxon>Pycnococcus</taxon>
    </lineage>
</organism>
<feature type="compositionally biased region" description="Polar residues" evidence="1">
    <location>
        <begin position="1"/>
        <end position="12"/>
    </location>
</feature>